<dbReference type="Proteomes" id="UP000249304">
    <property type="component" value="Unassembled WGS sequence"/>
</dbReference>
<sequence>MDALRRALGALALVCALSFAAFALLHSGVALGPVSEPVIVPAVVVETLCAVAALTGAYGALADRRWAWDGLLYGYAVALGGVTLGILAVAFGPGEPGALLLWYHGTTAALLAGGLTGAFYVSRVRR</sequence>
<accession>A0A2W2EPS1</accession>
<feature type="transmembrane region" description="Helical" evidence="1">
    <location>
        <begin position="40"/>
        <end position="61"/>
    </location>
</feature>
<feature type="transmembrane region" description="Helical" evidence="1">
    <location>
        <begin position="73"/>
        <end position="94"/>
    </location>
</feature>
<dbReference type="RefSeq" id="WP_111183284.1">
    <property type="nucleotide sequence ID" value="NZ_POUD01000213.1"/>
</dbReference>
<dbReference type="AlphaFoldDB" id="A0A2W2EPS1"/>
<protein>
    <submittedName>
        <fullName evidence="2">Uncharacterized protein</fullName>
    </submittedName>
</protein>
<feature type="transmembrane region" description="Helical" evidence="1">
    <location>
        <begin position="100"/>
        <end position="121"/>
    </location>
</feature>
<keyword evidence="1" id="KW-0812">Transmembrane</keyword>
<keyword evidence="1" id="KW-0472">Membrane</keyword>
<comment type="caution">
    <text evidence="2">The sequence shown here is derived from an EMBL/GenBank/DDBJ whole genome shotgun (WGS) entry which is preliminary data.</text>
</comment>
<proteinExistence type="predicted"/>
<name>A0A2W2EPS1_9ACTN</name>
<keyword evidence="3" id="KW-1185">Reference proteome</keyword>
<evidence type="ECO:0000313" key="2">
    <source>
        <dbReference type="EMBL" id="PZG11277.1"/>
    </source>
</evidence>
<keyword evidence="1" id="KW-1133">Transmembrane helix</keyword>
<organism evidence="2 3">
    <name type="scientific">Nonomuraea aridisoli</name>
    <dbReference type="NCBI Taxonomy" id="2070368"/>
    <lineage>
        <taxon>Bacteria</taxon>
        <taxon>Bacillati</taxon>
        <taxon>Actinomycetota</taxon>
        <taxon>Actinomycetes</taxon>
        <taxon>Streptosporangiales</taxon>
        <taxon>Streptosporangiaceae</taxon>
        <taxon>Nonomuraea</taxon>
    </lineage>
</organism>
<evidence type="ECO:0000256" key="1">
    <source>
        <dbReference type="SAM" id="Phobius"/>
    </source>
</evidence>
<reference evidence="2 3" key="1">
    <citation type="submission" date="2018-01" db="EMBL/GenBank/DDBJ databases">
        <title>Draft genome sequence of Nonomuraea sp. KC333.</title>
        <authorList>
            <person name="Sahin N."/>
            <person name="Saygin H."/>
            <person name="Ay H."/>
        </authorList>
    </citation>
    <scope>NUCLEOTIDE SEQUENCE [LARGE SCALE GENOMIC DNA]</scope>
    <source>
        <strain evidence="2 3">KC333</strain>
    </source>
</reference>
<evidence type="ECO:0000313" key="3">
    <source>
        <dbReference type="Proteomes" id="UP000249304"/>
    </source>
</evidence>
<dbReference type="EMBL" id="POUD01000213">
    <property type="protein sequence ID" value="PZG11277.1"/>
    <property type="molecule type" value="Genomic_DNA"/>
</dbReference>
<gene>
    <name evidence="2" type="ORF">C1J01_35090</name>
</gene>